<accession>A0A845M6Q4</accession>
<proteinExistence type="predicted"/>
<gene>
    <name evidence="1" type="ORF">GQE99_14540</name>
</gene>
<evidence type="ECO:0000313" key="2">
    <source>
        <dbReference type="Proteomes" id="UP000467322"/>
    </source>
</evidence>
<name>A0A845M6Q4_9RHOB</name>
<organism evidence="1 2">
    <name type="scientific">Maritimibacter harenae</name>
    <dbReference type="NCBI Taxonomy" id="2606218"/>
    <lineage>
        <taxon>Bacteria</taxon>
        <taxon>Pseudomonadati</taxon>
        <taxon>Pseudomonadota</taxon>
        <taxon>Alphaproteobacteria</taxon>
        <taxon>Rhodobacterales</taxon>
        <taxon>Roseobacteraceae</taxon>
        <taxon>Maritimibacter</taxon>
    </lineage>
</organism>
<sequence length="69" mass="8031">MTLDEFGRILGGLEPGQGAFMRHSSYEMLFPPGEPDQGARERAYKFAREHGCKIDNSSEQKFIWFYREN</sequence>
<keyword evidence="2" id="KW-1185">Reference proteome</keyword>
<dbReference type="EMBL" id="WTUX01000017">
    <property type="protein sequence ID" value="MZR14238.1"/>
    <property type="molecule type" value="Genomic_DNA"/>
</dbReference>
<protein>
    <submittedName>
        <fullName evidence="1">Uncharacterized protein</fullName>
    </submittedName>
</protein>
<reference evidence="1 2" key="1">
    <citation type="submission" date="2019-12" db="EMBL/GenBank/DDBJ databases">
        <title>Maritimibacter sp. nov. sp. isolated from sea sand.</title>
        <authorList>
            <person name="Kim J."/>
            <person name="Jeong S.E."/>
            <person name="Jung H.S."/>
            <person name="Jeon C.O."/>
        </authorList>
    </citation>
    <scope>NUCLEOTIDE SEQUENCE [LARGE SCALE GENOMIC DNA]</scope>
    <source>
        <strain evidence="1 2">DP07</strain>
    </source>
</reference>
<dbReference type="RefSeq" id="WP_161352349.1">
    <property type="nucleotide sequence ID" value="NZ_WTUX01000017.1"/>
</dbReference>
<dbReference type="Proteomes" id="UP000467322">
    <property type="component" value="Unassembled WGS sequence"/>
</dbReference>
<comment type="caution">
    <text evidence="1">The sequence shown here is derived from an EMBL/GenBank/DDBJ whole genome shotgun (WGS) entry which is preliminary data.</text>
</comment>
<evidence type="ECO:0000313" key="1">
    <source>
        <dbReference type="EMBL" id="MZR14238.1"/>
    </source>
</evidence>
<dbReference type="AlphaFoldDB" id="A0A845M6Q4"/>